<evidence type="ECO:0000256" key="4">
    <source>
        <dbReference type="ARBA" id="ARBA00023125"/>
    </source>
</evidence>
<dbReference type="PRINTS" id="PR00038">
    <property type="entry name" value="HTHLUXR"/>
</dbReference>
<evidence type="ECO:0000256" key="5">
    <source>
        <dbReference type="ARBA" id="ARBA00023163"/>
    </source>
</evidence>
<dbReference type="CDD" id="cd06170">
    <property type="entry name" value="LuxR_C_like"/>
    <property type="match status" value="1"/>
</dbReference>
<keyword evidence="10" id="KW-1185">Reference proteome</keyword>
<dbReference type="InterPro" id="IPR001789">
    <property type="entry name" value="Sig_transdc_resp-reg_receiver"/>
</dbReference>
<dbReference type="PROSITE" id="PS50110">
    <property type="entry name" value="RESPONSE_REGULATORY"/>
    <property type="match status" value="1"/>
</dbReference>
<dbReference type="SUPFAM" id="SSF46894">
    <property type="entry name" value="C-terminal effector domain of the bipartite response regulators"/>
    <property type="match status" value="1"/>
</dbReference>
<evidence type="ECO:0000256" key="2">
    <source>
        <dbReference type="ARBA" id="ARBA00023012"/>
    </source>
</evidence>
<dbReference type="AlphaFoldDB" id="H8L1P7"/>
<keyword evidence="4 9" id="KW-0238">DNA-binding</keyword>
<evidence type="ECO:0000256" key="3">
    <source>
        <dbReference type="ARBA" id="ARBA00023015"/>
    </source>
</evidence>
<organism evidence="9 10">
    <name type="scientific">Frateuria aurantia (strain ATCC 33424 / DSM 6220 / KCTC 2777 / LMG 1558 / NBRC 3245 / NCIMB 13370)</name>
    <name type="common">Acetobacter aurantius</name>
    <dbReference type="NCBI Taxonomy" id="767434"/>
    <lineage>
        <taxon>Bacteria</taxon>
        <taxon>Pseudomonadati</taxon>
        <taxon>Pseudomonadota</taxon>
        <taxon>Gammaproteobacteria</taxon>
        <taxon>Lysobacterales</taxon>
        <taxon>Rhodanobacteraceae</taxon>
        <taxon>Frateuria</taxon>
    </lineage>
</organism>
<feature type="domain" description="Response regulatory" evidence="8">
    <location>
        <begin position="3"/>
        <end position="119"/>
    </location>
</feature>
<accession>H8L1P7</accession>
<evidence type="ECO:0000313" key="10">
    <source>
        <dbReference type="Proteomes" id="UP000005234"/>
    </source>
</evidence>
<dbReference type="Pfam" id="PF00196">
    <property type="entry name" value="GerE"/>
    <property type="match status" value="1"/>
</dbReference>
<evidence type="ECO:0000256" key="1">
    <source>
        <dbReference type="ARBA" id="ARBA00022553"/>
    </source>
</evidence>
<dbReference type="eggNOG" id="COG2197">
    <property type="taxonomic scope" value="Bacteria"/>
</dbReference>
<feature type="modified residue" description="4-aspartylphosphate" evidence="6">
    <location>
        <position position="54"/>
    </location>
</feature>
<dbReference type="InterPro" id="IPR039420">
    <property type="entry name" value="WalR-like"/>
</dbReference>
<evidence type="ECO:0000259" key="7">
    <source>
        <dbReference type="PROSITE" id="PS50043"/>
    </source>
</evidence>
<dbReference type="Gene3D" id="3.40.50.2300">
    <property type="match status" value="1"/>
</dbReference>
<keyword evidence="5" id="KW-0804">Transcription</keyword>
<dbReference type="Pfam" id="PF00072">
    <property type="entry name" value="Response_reg"/>
    <property type="match status" value="1"/>
</dbReference>
<dbReference type="RefSeq" id="WP_014402413.1">
    <property type="nucleotide sequence ID" value="NC_017033.1"/>
</dbReference>
<dbReference type="CDD" id="cd17535">
    <property type="entry name" value="REC_NarL-like"/>
    <property type="match status" value="1"/>
</dbReference>
<dbReference type="GO" id="GO:0003677">
    <property type="term" value="F:DNA binding"/>
    <property type="evidence" value="ECO:0007669"/>
    <property type="project" value="UniProtKB-KW"/>
</dbReference>
<feature type="domain" description="HTH luxR-type" evidence="7">
    <location>
        <begin position="141"/>
        <end position="206"/>
    </location>
</feature>
<evidence type="ECO:0000259" key="8">
    <source>
        <dbReference type="PROSITE" id="PS50110"/>
    </source>
</evidence>
<dbReference type="InterPro" id="IPR016032">
    <property type="entry name" value="Sig_transdc_resp-reg_C-effctor"/>
</dbReference>
<dbReference type="PROSITE" id="PS50043">
    <property type="entry name" value="HTH_LUXR_2"/>
    <property type="match status" value="1"/>
</dbReference>
<dbReference type="KEGG" id="fau:Fraau_0938"/>
<dbReference type="InterPro" id="IPR058245">
    <property type="entry name" value="NreC/VraR/RcsB-like_REC"/>
</dbReference>
<dbReference type="SUPFAM" id="SSF52172">
    <property type="entry name" value="CheY-like"/>
    <property type="match status" value="1"/>
</dbReference>
<keyword evidence="2" id="KW-0902">Two-component regulatory system</keyword>
<dbReference type="PANTHER" id="PTHR43214">
    <property type="entry name" value="TWO-COMPONENT RESPONSE REGULATOR"/>
    <property type="match status" value="1"/>
</dbReference>
<dbReference type="OrthoDB" id="9796655at2"/>
<reference evidence="9" key="1">
    <citation type="submission" date="2012-02" db="EMBL/GenBank/DDBJ databases">
        <title>The complete genome of Frateuria aurantia DSM 6220.</title>
        <authorList>
            <consortium name="US DOE Joint Genome Institute (JGI-PGF)"/>
            <person name="Lucas S."/>
            <person name="Copeland A."/>
            <person name="Lapidus A."/>
            <person name="Glavina del Rio T."/>
            <person name="Dalin E."/>
            <person name="Tice H."/>
            <person name="Bruce D."/>
            <person name="Goodwin L."/>
            <person name="Pitluck S."/>
            <person name="Peters L."/>
            <person name="Ovchinnikova G."/>
            <person name="Teshima H."/>
            <person name="Kyrpides N."/>
            <person name="Mavromatis K."/>
            <person name="Ivanova N."/>
            <person name="Brettin T."/>
            <person name="Detter J.C."/>
            <person name="Han C."/>
            <person name="Larimer F."/>
            <person name="Land M."/>
            <person name="Hauser L."/>
            <person name="Markowitz V."/>
            <person name="Cheng J.-F."/>
            <person name="Hugenholtz P."/>
            <person name="Woyke T."/>
            <person name="Wu D."/>
            <person name="Brambilla E."/>
            <person name="Klenk H.-P."/>
            <person name="Eisen J.A."/>
        </authorList>
    </citation>
    <scope>NUCLEOTIDE SEQUENCE</scope>
    <source>
        <strain evidence="9">DSM 6220</strain>
    </source>
</reference>
<dbReference type="HOGENOM" id="CLU_000445_90_1_6"/>
<dbReference type="PANTHER" id="PTHR43214:SF3">
    <property type="entry name" value="RESPONSE REGULATOR UVRY"/>
    <property type="match status" value="1"/>
</dbReference>
<keyword evidence="1 6" id="KW-0597">Phosphoprotein</keyword>
<protein>
    <submittedName>
        <fullName evidence="9">Response regulator containing a CheY-like receiver domain and an HTH DNA-binding domain</fullName>
    </submittedName>
</protein>
<evidence type="ECO:0000256" key="6">
    <source>
        <dbReference type="PROSITE-ProRule" id="PRU00169"/>
    </source>
</evidence>
<dbReference type="STRING" id="767434.Fraau_0938"/>
<dbReference type="SMART" id="SM00448">
    <property type="entry name" value="REC"/>
    <property type="match status" value="1"/>
</dbReference>
<keyword evidence="3" id="KW-0805">Transcription regulation</keyword>
<dbReference type="InterPro" id="IPR011006">
    <property type="entry name" value="CheY-like_superfamily"/>
</dbReference>
<sequence>MIGIVLIDDHLLVRQGYQLMMAGASDMQVLGTASTALQGLQLIRSLHPDVAVVDVCLPDMSGIELTERIRRSGLKVSVVIATMLADRRLPRRLLNVGATGYVTKECSQEELLSAIRLAARGRRYLAATVAQEVALASLGDSCSPFDRLSRRELEVAMMLAKGQTLSAIADQLSLSPKTVSTHKQRLLDKLELDNVVGLARLMSAYGVLDVTPGPGQGEP</sequence>
<dbReference type="GO" id="GO:0000160">
    <property type="term" value="P:phosphorelay signal transduction system"/>
    <property type="evidence" value="ECO:0007669"/>
    <property type="project" value="UniProtKB-KW"/>
</dbReference>
<dbReference type="GO" id="GO:0006355">
    <property type="term" value="P:regulation of DNA-templated transcription"/>
    <property type="evidence" value="ECO:0007669"/>
    <property type="project" value="InterPro"/>
</dbReference>
<dbReference type="SMART" id="SM00421">
    <property type="entry name" value="HTH_LUXR"/>
    <property type="match status" value="1"/>
</dbReference>
<proteinExistence type="predicted"/>
<dbReference type="Proteomes" id="UP000005234">
    <property type="component" value="Chromosome"/>
</dbReference>
<dbReference type="InterPro" id="IPR000792">
    <property type="entry name" value="Tscrpt_reg_LuxR_C"/>
</dbReference>
<name>H8L1P7_FRAAD</name>
<evidence type="ECO:0000313" key="9">
    <source>
        <dbReference type="EMBL" id="AFC85407.1"/>
    </source>
</evidence>
<dbReference type="EMBL" id="CP003350">
    <property type="protein sequence ID" value="AFC85407.1"/>
    <property type="molecule type" value="Genomic_DNA"/>
</dbReference>
<gene>
    <name evidence="9" type="ordered locus">Fraau_0938</name>
</gene>